<dbReference type="InterPro" id="IPR001387">
    <property type="entry name" value="Cro/C1-type_HTH"/>
</dbReference>
<protein>
    <submittedName>
        <fullName evidence="2">Putative regulator</fullName>
    </submittedName>
</protein>
<accession>Q5FIN1</accession>
<dbReference type="EMBL" id="CP000033">
    <property type="protein sequence ID" value="AAV43443.1"/>
    <property type="molecule type" value="Genomic_DNA"/>
</dbReference>
<dbReference type="PATRIC" id="fig|272621.13.peg.1550"/>
<dbReference type="RefSeq" id="WP_003550089.1">
    <property type="nucleotide sequence ID" value="NC_006814.3"/>
</dbReference>
<evidence type="ECO:0000313" key="3">
    <source>
        <dbReference type="Proteomes" id="UP000006381"/>
    </source>
</evidence>
<dbReference type="KEGG" id="lac:LBA1630"/>
<reference evidence="2 3" key="1">
    <citation type="journal article" date="2005" name="Proc. Natl. Acad. Sci. U.S.A.">
        <title>Complete genome sequence of the probiotic lactic acid bacterium Lactobacillus acidophilus NCFM.</title>
        <authorList>
            <person name="Altermann E."/>
            <person name="Russell W.M."/>
            <person name="Azcarate-Peril M.A."/>
            <person name="Barrangou R."/>
            <person name="Buck B.L."/>
            <person name="McAuliffe O."/>
            <person name="Souther N."/>
            <person name="Dobson A."/>
            <person name="Duong T."/>
            <person name="Callanan M."/>
            <person name="Lick S."/>
            <person name="Hamrick A."/>
            <person name="Cano R."/>
            <person name="Klaenhammer T.R."/>
        </authorList>
    </citation>
    <scope>NUCLEOTIDE SEQUENCE [LARGE SCALE GENOMIC DNA]</scope>
    <source>
        <strain evidence="3">ATCC 700396 / NCK56 / N2 / NCFM</strain>
    </source>
</reference>
<dbReference type="AlphaFoldDB" id="Q5FIN1"/>
<dbReference type="HOGENOM" id="CLU_053304_2_0_9"/>
<dbReference type="InterPro" id="IPR053163">
    <property type="entry name" value="HTH-type_regulator_Rgg"/>
</dbReference>
<dbReference type="Gene3D" id="1.25.40.10">
    <property type="entry name" value="Tetratricopeptide repeat domain"/>
    <property type="match status" value="1"/>
</dbReference>
<dbReference type="GO" id="GO:0003677">
    <property type="term" value="F:DNA binding"/>
    <property type="evidence" value="ECO:0007669"/>
    <property type="project" value="InterPro"/>
</dbReference>
<dbReference type="Proteomes" id="UP000006381">
    <property type="component" value="Chromosome"/>
</dbReference>
<dbReference type="CDD" id="cd00093">
    <property type="entry name" value="HTH_XRE"/>
    <property type="match status" value="1"/>
</dbReference>
<keyword evidence="3" id="KW-1185">Reference proteome</keyword>
<dbReference type="InterPro" id="IPR011990">
    <property type="entry name" value="TPR-like_helical_dom_sf"/>
</dbReference>
<feature type="domain" description="HTH cro/C1-type" evidence="1">
    <location>
        <begin position="7"/>
        <end position="60"/>
    </location>
</feature>
<dbReference type="BioCyc" id="LACI272621:G1G49-1599-MONOMER"/>
<dbReference type="Pfam" id="PF01381">
    <property type="entry name" value="HTH_3"/>
    <property type="match status" value="1"/>
</dbReference>
<evidence type="ECO:0000259" key="1">
    <source>
        <dbReference type="PROSITE" id="PS50943"/>
    </source>
</evidence>
<evidence type="ECO:0000313" key="2">
    <source>
        <dbReference type="EMBL" id="AAV43443.1"/>
    </source>
</evidence>
<sequence>MVNIEKFIKIRKRQKLSQTMLCQGICTQSTLSKFENNGQVPSYKILKQLCDRMNIEVGDIMTNSDSQEIAHSLFEADFSFINFDYDRILKLLSQINPNNLKRQEDQVHYCFLRGQYALKNERNQMSALFYFNDILTIPDLPQNNIYRLLALNGCSQIYAEQGEDEKAEHYYSQILKTIMQVDINDMLTAMHALAILCDAGEFYGERKKYKESNALLRYGYRIGVEHHTIFYIARILLQQSLNDIQQGKKKDIIRQHLNDACAFARINRNRLTLNKAKKLLKKLDE</sequence>
<dbReference type="SUPFAM" id="SSF47413">
    <property type="entry name" value="lambda repressor-like DNA-binding domains"/>
    <property type="match status" value="1"/>
</dbReference>
<dbReference type="PROSITE" id="PS50943">
    <property type="entry name" value="HTH_CROC1"/>
    <property type="match status" value="1"/>
</dbReference>
<dbReference type="InterPro" id="IPR010982">
    <property type="entry name" value="Lambda_DNA-bd_dom_sf"/>
</dbReference>
<gene>
    <name evidence="2" type="primary">plcR</name>
    <name evidence="2" type="ordered locus">LBA1630</name>
</gene>
<proteinExistence type="predicted"/>
<organism evidence="3">
    <name type="scientific">Lactobacillus acidophilus (strain ATCC 700396 / NCK56 / N2 / NCFM)</name>
    <dbReference type="NCBI Taxonomy" id="272621"/>
    <lineage>
        <taxon>Bacteria</taxon>
        <taxon>Bacillati</taxon>
        <taxon>Bacillota</taxon>
        <taxon>Bacilli</taxon>
        <taxon>Lactobacillales</taxon>
        <taxon>Lactobacillaceae</taxon>
        <taxon>Lactobacillus</taxon>
    </lineage>
</organism>
<name>Q5FIN1_LACAC</name>
<dbReference type="SMART" id="SM00530">
    <property type="entry name" value="HTH_XRE"/>
    <property type="match status" value="1"/>
</dbReference>
<dbReference type="OrthoDB" id="1150409at2"/>
<dbReference type="eggNOG" id="COG1396">
    <property type="taxonomic scope" value="Bacteria"/>
</dbReference>
<dbReference type="STRING" id="272621.LBA1630"/>
<dbReference type="GeneID" id="93289302"/>
<dbReference type="PANTHER" id="PTHR37038">
    <property type="entry name" value="TRANSCRIPTIONAL REGULATOR-RELATED"/>
    <property type="match status" value="1"/>
</dbReference>